<dbReference type="AlphaFoldDB" id="A0A382RNA2"/>
<feature type="domain" description="Peptidase M24" evidence="1">
    <location>
        <begin position="2"/>
        <end position="100"/>
    </location>
</feature>
<dbReference type="PANTHER" id="PTHR46112:SF2">
    <property type="entry name" value="XAA-PRO AMINOPEPTIDASE P-RELATED"/>
    <property type="match status" value="1"/>
</dbReference>
<evidence type="ECO:0000313" key="2">
    <source>
        <dbReference type="EMBL" id="SVC99159.1"/>
    </source>
</evidence>
<dbReference type="InterPro" id="IPR036005">
    <property type="entry name" value="Creatinase/aminopeptidase-like"/>
</dbReference>
<dbReference type="InterPro" id="IPR000994">
    <property type="entry name" value="Pept_M24"/>
</dbReference>
<protein>
    <recommendedName>
        <fullName evidence="1">Peptidase M24 domain-containing protein</fullName>
    </recommendedName>
</protein>
<dbReference type="EMBL" id="UINC01122995">
    <property type="protein sequence ID" value="SVC99159.1"/>
    <property type="molecule type" value="Genomic_DNA"/>
</dbReference>
<dbReference type="PANTHER" id="PTHR46112">
    <property type="entry name" value="AMINOPEPTIDASE"/>
    <property type="match status" value="1"/>
</dbReference>
<dbReference type="InterPro" id="IPR050659">
    <property type="entry name" value="Peptidase_M24B"/>
</dbReference>
<name>A0A382RNA2_9ZZZZ</name>
<reference evidence="2" key="1">
    <citation type="submission" date="2018-05" db="EMBL/GenBank/DDBJ databases">
        <authorList>
            <person name="Lanie J.A."/>
            <person name="Ng W.-L."/>
            <person name="Kazmierczak K.M."/>
            <person name="Andrzejewski T.M."/>
            <person name="Davidsen T.M."/>
            <person name="Wayne K.J."/>
            <person name="Tettelin H."/>
            <person name="Glass J.I."/>
            <person name="Rusch D."/>
            <person name="Podicherti R."/>
            <person name="Tsui H.-C.T."/>
            <person name="Winkler M.E."/>
        </authorList>
    </citation>
    <scope>NUCLEOTIDE SEQUENCE</scope>
</reference>
<gene>
    <name evidence="2" type="ORF">METZ01_LOCUS352013</name>
</gene>
<accession>A0A382RNA2</accession>
<evidence type="ECO:0000259" key="1">
    <source>
        <dbReference type="Pfam" id="PF00557"/>
    </source>
</evidence>
<organism evidence="2">
    <name type="scientific">marine metagenome</name>
    <dbReference type="NCBI Taxonomy" id="408172"/>
    <lineage>
        <taxon>unclassified sequences</taxon>
        <taxon>metagenomes</taxon>
        <taxon>ecological metagenomes</taxon>
    </lineage>
</organism>
<proteinExistence type="predicted"/>
<dbReference type="Pfam" id="PF00557">
    <property type="entry name" value="Peptidase_M24"/>
    <property type="match status" value="1"/>
</dbReference>
<dbReference type="CDD" id="cd01066">
    <property type="entry name" value="APP_MetAP"/>
    <property type="match status" value="1"/>
</dbReference>
<sequence length="119" mass="12959">QAGVETIKPGTKSSEIQTAMAQILDQKNVQASLPHGHGLGLEIRDYPIIVPKNELYIRDGCIEISSDLPLETNMVVNLEVSIFRLETGALHIEKSFLVTATGCQPLGPQDHVLSRSPKT</sequence>
<dbReference type="SUPFAM" id="SSF55920">
    <property type="entry name" value="Creatinase/aminopeptidase"/>
    <property type="match status" value="1"/>
</dbReference>
<dbReference type="Gene3D" id="3.90.230.10">
    <property type="entry name" value="Creatinase/methionine aminopeptidase superfamily"/>
    <property type="match status" value="1"/>
</dbReference>
<feature type="non-terminal residue" evidence="2">
    <location>
        <position position="1"/>
    </location>
</feature>